<protein>
    <submittedName>
        <fullName evidence="1">Uncharacterized protein</fullName>
    </submittedName>
</protein>
<evidence type="ECO:0000313" key="1">
    <source>
        <dbReference type="EMBL" id="QJA94127.1"/>
    </source>
</evidence>
<evidence type="ECO:0000313" key="2">
    <source>
        <dbReference type="EMBL" id="QJI01981.1"/>
    </source>
</evidence>
<accession>A0A6M3LFU6</accession>
<dbReference type="EMBL" id="MT143205">
    <property type="protein sequence ID" value="QJA94127.1"/>
    <property type="molecule type" value="Genomic_DNA"/>
</dbReference>
<dbReference type="AlphaFoldDB" id="A0A6M3LFU6"/>
<proteinExistence type="predicted"/>
<reference evidence="1" key="1">
    <citation type="submission" date="2020-03" db="EMBL/GenBank/DDBJ databases">
        <title>The deep terrestrial virosphere.</title>
        <authorList>
            <person name="Holmfeldt K."/>
            <person name="Nilsson E."/>
            <person name="Simone D."/>
            <person name="Lopez-Fernandez M."/>
            <person name="Wu X."/>
            <person name="de Brujin I."/>
            <person name="Lundin D."/>
            <person name="Andersson A."/>
            <person name="Bertilsson S."/>
            <person name="Dopson M."/>
        </authorList>
    </citation>
    <scope>NUCLEOTIDE SEQUENCE</scope>
    <source>
        <strain evidence="1">MM415B03992</strain>
        <strain evidence="2">TM448B02856</strain>
    </source>
</reference>
<dbReference type="EMBL" id="MT144966">
    <property type="protein sequence ID" value="QJI01981.1"/>
    <property type="molecule type" value="Genomic_DNA"/>
</dbReference>
<name>A0A6M3LFU6_9ZZZZ</name>
<organism evidence="1">
    <name type="scientific">viral metagenome</name>
    <dbReference type="NCBI Taxonomy" id="1070528"/>
    <lineage>
        <taxon>unclassified sequences</taxon>
        <taxon>metagenomes</taxon>
        <taxon>organismal metagenomes</taxon>
    </lineage>
</organism>
<gene>
    <name evidence="1" type="ORF">MM415B03992_0011</name>
    <name evidence="2" type="ORF">TM448B02856_0012</name>
</gene>
<sequence length="73" mass="8587">MLQYYFLEHPDTGYEKLGLCNSQYSAMWQAQDVAEIRNDGRIYNLRDANDKIIGTVKSRPTAQYEWAKRRGLK</sequence>